<protein>
    <submittedName>
        <fullName evidence="5">Glycosyltransferase family 2 protein</fullName>
        <ecNumber evidence="5">2.4.-.-</ecNumber>
    </submittedName>
</protein>
<dbReference type="PANTHER" id="PTHR43179:SF12">
    <property type="entry name" value="GALACTOFURANOSYLTRANSFERASE GLFT2"/>
    <property type="match status" value="1"/>
</dbReference>
<comment type="caution">
    <text evidence="5">The sequence shown here is derived from an EMBL/GenBank/DDBJ whole genome shotgun (WGS) entry which is preliminary data.</text>
</comment>
<reference evidence="6" key="1">
    <citation type="journal article" date="2019" name="Int. J. Syst. Evol. Microbiol.">
        <title>The Global Catalogue of Microorganisms (GCM) 10K type strain sequencing project: providing services to taxonomists for standard genome sequencing and annotation.</title>
        <authorList>
            <consortium name="The Broad Institute Genomics Platform"/>
            <consortium name="The Broad Institute Genome Sequencing Center for Infectious Disease"/>
            <person name="Wu L."/>
            <person name="Ma J."/>
        </authorList>
    </citation>
    <scope>NUCLEOTIDE SEQUENCE [LARGE SCALE GENOMIC DNA]</scope>
    <source>
        <strain evidence="6">CCUG 55585</strain>
    </source>
</reference>
<evidence type="ECO:0000256" key="1">
    <source>
        <dbReference type="ARBA" id="ARBA00006739"/>
    </source>
</evidence>
<gene>
    <name evidence="5" type="ORF">ACFQ0E_07260</name>
</gene>
<name>A0ABW2YBU3_9GAMM</name>
<dbReference type="PANTHER" id="PTHR43179">
    <property type="entry name" value="RHAMNOSYLTRANSFERASE WBBL"/>
    <property type="match status" value="1"/>
</dbReference>
<keyword evidence="3 5" id="KW-0808">Transferase</keyword>
<dbReference type="Proteomes" id="UP001597110">
    <property type="component" value="Unassembled WGS sequence"/>
</dbReference>
<dbReference type="InterPro" id="IPR029044">
    <property type="entry name" value="Nucleotide-diphossugar_trans"/>
</dbReference>
<dbReference type="InterPro" id="IPR001173">
    <property type="entry name" value="Glyco_trans_2-like"/>
</dbReference>
<comment type="similarity">
    <text evidence="1">Belongs to the glycosyltransferase 2 family.</text>
</comment>
<dbReference type="EC" id="2.4.-.-" evidence="5"/>
<proteinExistence type="inferred from homology"/>
<dbReference type="RefSeq" id="WP_386823026.1">
    <property type="nucleotide sequence ID" value="NZ_JBHTIF010000001.1"/>
</dbReference>
<evidence type="ECO:0000259" key="4">
    <source>
        <dbReference type="Pfam" id="PF00535"/>
    </source>
</evidence>
<accession>A0ABW2YBU3</accession>
<dbReference type="Pfam" id="PF00535">
    <property type="entry name" value="Glycos_transf_2"/>
    <property type="match status" value="1"/>
</dbReference>
<feature type="domain" description="Glycosyltransferase 2-like" evidence="4">
    <location>
        <begin position="14"/>
        <end position="134"/>
    </location>
</feature>
<evidence type="ECO:0000313" key="5">
    <source>
        <dbReference type="EMBL" id="MFD0725401.1"/>
    </source>
</evidence>
<evidence type="ECO:0000313" key="6">
    <source>
        <dbReference type="Proteomes" id="UP001597110"/>
    </source>
</evidence>
<keyword evidence="2 5" id="KW-0328">Glycosyltransferase</keyword>
<evidence type="ECO:0000256" key="3">
    <source>
        <dbReference type="ARBA" id="ARBA00022679"/>
    </source>
</evidence>
<organism evidence="5 6">
    <name type="scientific">Lysobacter brunescens</name>
    <dbReference type="NCBI Taxonomy" id="262323"/>
    <lineage>
        <taxon>Bacteria</taxon>
        <taxon>Pseudomonadati</taxon>
        <taxon>Pseudomonadota</taxon>
        <taxon>Gammaproteobacteria</taxon>
        <taxon>Lysobacterales</taxon>
        <taxon>Lysobacteraceae</taxon>
        <taxon>Lysobacter</taxon>
    </lineage>
</organism>
<dbReference type="EMBL" id="JBHTIF010000001">
    <property type="protein sequence ID" value="MFD0725401.1"/>
    <property type="molecule type" value="Genomic_DNA"/>
</dbReference>
<evidence type="ECO:0000256" key="2">
    <source>
        <dbReference type="ARBA" id="ARBA00022676"/>
    </source>
</evidence>
<dbReference type="GO" id="GO:0016757">
    <property type="term" value="F:glycosyltransferase activity"/>
    <property type="evidence" value="ECO:0007669"/>
    <property type="project" value="UniProtKB-KW"/>
</dbReference>
<dbReference type="Gene3D" id="3.90.550.10">
    <property type="entry name" value="Spore Coat Polysaccharide Biosynthesis Protein SpsA, Chain A"/>
    <property type="match status" value="1"/>
</dbReference>
<keyword evidence="6" id="KW-1185">Reference proteome</keyword>
<dbReference type="SUPFAM" id="SSF53448">
    <property type="entry name" value="Nucleotide-diphospho-sugar transferases"/>
    <property type="match status" value="1"/>
</dbReference>
<sequence>MSAVPVVLVPVGVDDDALDACLAALEQGTPPQTRVWLADDGQAGPRGRAIIDRWLARTALQAGYTRRSRPIGEAAHLADMLRACGDADVLVLASDAVPLPGWASQLIACAARDPAIATATPWCNAGETASWPRIGEVLPVPDEPVRLARAAASLPPHHPELPGAVNHAVFLRGSARAKAGGLDADTYASWYAALIDLSLRMAGLGWRNVLCETAFVARSGEGVPLGDDVETLGVRWPTWHARLAQFLMDDPLHALRQRLSDAYAAAGLHDQPDLFAGDASSPEEAS</sequence>